<dbReference type="WBParaSite" id="nRc.2.0.1.t07356-RA">
    <property type="protein sequence ID" value="nRc.2.0.1.t07356-RA"/>
    <property type="gene ID" value="nRc.2.0.1.g07356"/>
</dbReference>
<keyword evidence="1" id="KW-1185">Reference proteome</keyword>
<proteinExistence type="predicted"/>
<dbReference type="Proteomes" id="UP000887565">
    <property type="component" value="Unplaced"/>
</dbReference>
<name>A0A915HZS3_ROMCU</name>
<accession>A0A915HZS3</accession>
<sequence length="126" mass="14083">MKNIIQKRRPLDSLKGHLYLPFPTDGTRQNVAEQKGNFRSIHFSWTLPLVDSHKIAVILADRKCVFRLNVSIYDPFLSVPSEKGKGDTAQYQAAPCWPAPLFSMDRTNGAARCNAVPPGELALFLT</sequence>
<dbReference type="AlphaFoldDB" id="A0A915HZS3"/>
<protein>
    <submittedName>
        <fullName evidence="2">Uncharacterized protein</fullName>
    </submittedName>
</protein>
<reference evidence="2" key="1">
    <citation type="submission" date="2022-11" db="UniProtKB">
        <authorList>
            <consortium name="WormBaseParasite"/>
        </authorList>
    </citation>
    <scope>IDENTIFICATION</scope>
</reference>
<organism evidence="1 2">
    <name type="scientific">Romanomermis culicivorax</name>
    <name type="common">Nematode worm</name>
    <dbReference type="NCBI Taxonomy" id="13658"/>
    <lineage>
        <taxon>Eukaryota</taxon>
        <taxon>Metazoa</taxon>
        <taxon>Ecdysozoa</taxon>
        <taxon>Nematoda</taxon>
        <taxon>Enoplea</taxon>
        <taxon>Dorylaimia</taxon>
        <taxon>Mermithida</taxon>
        <taxon>Mermithoidea</taxon>
        <taxon>Mermithidae</taxon>
        <taxon>Romanomermis</taxon>
    </lineage>
</organism>
<evidence type="ECO:0000313" key="2">
    <source>
        <dbReference type="WBParaSite" id="nRc.2.0.1.t07356-RA"/>
    </source>
</evidence>
<evidence type="ECO:0000313" key="1">
    <source>
        <dbReference type="Proteomes" id="UP000887565"/>
    </source>
</evidence>